<organism evidence="1">
    <name type="scientific">marine sediment metagenome</name>
    <dbReference type="NCBI Taxonomy" id="412755"/>
    <lineage>
        <taxon>unclassified sequences</taxon>
        <taxon>metagenomes</taxon>
        <taxon>ecological metagenomes</taxon>
    </lineage>
</organism>
<name>X1I692_9ZZZZ</name>
<evidence type="ECO:0008006" key="2">
    <source>
        <dbReference type="Google" id="ProtNLM"/>
    </source>
</evidence>
<protein>
    <recommendedName>
        <fullName evidence="2">Carboxypeptidase regulatory-like domain-containing protein</fullName>
    </recommendedName>
</protein>
<accession>X1I692</accession>
<proteinExistence type="predicted"/>
<reference evidence="1" key="1">
    <citation type="journal article" date="2014" name="Front. Microbiol.">
        <title>High frequency of phylogenetically diverse reductive dehalogenase-homologous genes in deep subseafloor sedimentary metagenomes.</title>
        <authorList>
            <person name="Kawai M."/>
            <person name="Futagami T."/>
            <person name="Toyoda A."/>
            <person name="Takaki Y."/>
            <person name="Nishi S."/>
            <person name="Hori S."/>
            <person name="Arai W."/>
            <person name="Tsubouchi T."/>
            <person name="Morono Y."/>
            <person name="Uchiyama I."/>
            <person name="Ito T."/>
            <person name="Fujiyama A."/>
            <person name="Inagaki F."/>
            <person name="Takami H."/>
        </authorList>
    </citation>
    <scope>NUCLEOTIDE SEQUENCE</scope>
    <source>
        <strain evidence="1">Expedition CK06-06</strain>
    </source>
</reference>
<dbReference type="PROSITE" id="PS51257">
    <property type="entry name" value="PROKAR_LIPOPROTEIN"/>
    <property type="match status" value="1"/>
</dbReference>
<sequence>MMETARSRTTCIMIVLVFSLISCLSPYLPAQQTRSPGKGNLIGKIYAKDGVTAVVGALVKIKKVITVKVYESSKTDKVGTFKIEGIEEGLYSVGIITDEGEFYIESLIGVKANKTTLITLVLRPYKVEVRSETVKSDKAPSKILKFFTSPAGIASISHCLGKRKLIIPTAMTKNNVGITMSHFLFHMMFK</sequence>
<comment type="caution">
    <text evidence="1">The sequence shown here is derived from an EMBL/GenBank/DDBJ whole genome shotgun (WGS) entry which is preliminary data.</text>
</comment>
<dbReference type="AlphaFoldDB" id="X1I692"/>
<dbReference type="EMBL" id="BARU01019469">
    <property type="protein sequence ID" value="GAH53068.1"/>
    <property type="molecule type" value="Genomic_DNA"/>
</dbReference>
<gene>
    <name evidence="1" type="ORF">S03H2_32057</name>
</gene>
<evidence type="ECO:0000313" key="1">
    <source>
        <dbReference type="EMBL" id="GAH53068.1"/>
    </source>
</evidence>